<dbReference type="GeneID" id="5021866"/>
<dbReference type="AlphaFoldDB" id="A0CD17"/>
<reference evidence="2 3" key="1">
    <citation type="journal article" date="2006" name="Nature">
        <title>Global trends of whole-genome duplications revealed by the ciliate Paramecium tetraurelia.</title>
        <authorList>
            <consortium name="Genoscope"/>
            <person name="Aury J.-M."/>
            <person name="Jaillon O."/>
            <person name="Duret L."/>
            <person name="Noel B."/>
            <person name="Jubin C."/>
            <person name="Porcel B.M."/>
            <person name="Segurens B."/>
            <person name="Daubin V."/>
            <person name="Anthouard V."/>
            <person name="Aiach N."/>
            <person name="Arnaiz O."/>
            <person name="Billaut A."/>
            <person name="Beisson J."/>
            <person name="Blanc I."/>
            <person name="Bouhouche K."/>
            <person name="Camara F."/>
            <person name="Duharcourt S."/>
            <person name="Guigo R."/>
            <person name="Gogendeau D."/>
            <person name="Katinka M."/>
            <person name="Keller A.-M."/>
            <person name="Kissmehl R."/>
            <person name="Klotz C."/>
            <person name="Koll F."/>
            <person name="Le Moue A."/>
            <person name="Lepere C."/>
            <person name="Malinsky S."/>
            <person name="Nowacki M."/>
            <person name="Nowak J.K."/>
            <person name="Plattner H."/>
            <person name="Poulain J."/>
            <person name="Ruiz F."/>
            <person name="Serrano V."/>
            <person name="Zagulski M."/>
            <person name="Dessen P."/>
            <person name="Betermier M."/>
            <person name="Weissenbach J."/>
            <person name="Scarpelli C."/>
            <person name="Schachter V."/>
            <person name="Sperling L."/>
            <person name="Meyer E."/>
            <person name="Cohen J."/>
            <person name="Wincker P."/>
        </authorList>
    </citation>
    <scope>NUCLEOTIDE SEQUENCE [LARGE SCALE GENOMIC DNA]</scope>
    <source>
        <strain evidence="2 3">Stock d4-2</strain>
    </source>
</reference>
<accession>A0CD17</accession>
<dbReference type="SMART" id="SM00213">
    <property type="entry name" value="UBQ"/>
    <property type="match status" value="2"/>
</dbReference>
<dbReference type="RefSeq" id="XP_001436081.1">
    <property type="nucleotide sequence ID" value="XM_001436044.1"/>
</dbReference>
<dbReference type="KEGG" id="ptm:GSPATT00037469001"/>
<dbReference type="EMBL" id="CT868062">
    <property type="protein sequence ID" value="CAK68684.1"/>
    <property type="molecule type" value="Genomic_DNA"/>
</dbReference>
<evidence type="ECO:0000313" key="3">
    <source>
        <dbReference type="Proteomes" id="UP000000600"/>
    </source>
</evidence>
<dbReference type="SUPFAM" id="SSF54236">
    <property type="entry name" value="Ubiquitin-like"/>
    <property type="match status" value="2"/>
</dbReference>
<gene>
    <name evidence="2" type="ORF">GSPATT00037469001</name>
</gene>
<evidence type="ECO:0000313" key="2">
    <source>
        <dbReference type="EMBL" id="CAK68684.1"/>
    </source>
</evidence>
<dbReference type="InParanoid" id="A0CD17"/>
<feature type="domain" description="Ubiquitin-like" evidence="1">
    <location>
        <begin position="216"/>
        <end position="287"/>
    </location>
</feature>
<evidence type="ECO:0000259" key="1">
    <source>
        <dbReference type="SMART" id="SM00213"/>
    </source>
</evidence>
<sequence>MSMKKYEIIVNNNTFKLEYEPKSSSAKISDVVQFLNQQKGFPAKAKLYIADENNVRDIHYDLNSLKNNVIYINFSEEIESFTIQHIDKDERNISLYWIKWMHVSNQQKLKKKLRIQQKLKILDRNLFLCQIFFYQQELFYLVQAIFYIRYQDKLQLFQIDAFSYLDKIKQKIRQKLGIEEEIELYFRGQQLEDRKTYFFYKIYQNAELKMKIKSLQKIQISYQSKTYRFNVSVNMTIEEFIKYYKQVEQIHQNQILQVYYLNKMLENNTKIGSLDLADNAEFKITNKILEKTMIIKFVSKVQEQVHFSKQVSNLDYFSTIFELQPFKGKVFQFYVNGNIVEITERLIFNSIKFKENEYLIQYEMVQNFQLPLMSPSKMMKATHLQNR</sequence>
<dbReference type="Proteomes" id="UP000000600">
    <property type="component" value="Unassembled WGS sequence"/>
</dbReference>
<organism evidence="2 3">
    <name type="scientific">Paramecium tetraurelia</name>
    <dbReference type="NCBI Taxonomy" id="5888"/>
    <lineage>
        <taxon>Eukaryota</taxon>
        <taxon>Sar</taxon>
        <taxon>Alveolata</taxon>
        <taxon>Ciliophora</taxon>
        <taxon>Intramacronucleata</taxon>
        <taxon>Oligohymenophorea</taxon>
        <taxon>Peniculida</taxon>
        <taxon>Parameciidae</taxon>
        <taxon>Paramecium</taxon>
    </lineage>
</organism>
<keyword evidence="3" id="KW-1185">Reference proteome</keyword>
<protein>
    <recommendedName>
        <fullName evidence="1">Ubiquitin-like domain-containing protein</fullName>
    </recommendedName>
</protein>
<dbReference type="Pfam" id="PF00240">
    <property type="entry name" value="ubiquitin"/>
    <property type="match status" value="1"/>
</dbReference>
<dbReference type="InterPro" id="IPR000626">
    <property type="entry name" value="Ubiquitin-like_dom"/>
</dbReference>
<dbReference type="HOGENOM" id="CLU_714678_0_0_1"/>
<name>A0CD17_PARTE</name>
<feature type="domain" description="Ubiquitin-like" evidence="1">
    <location>
        <begin position="144"/>
        <end position="213"/>
    </location>
</feature>
<dbReference type="InterPro" id="IPR029071">
    <property type="entry name" value="Ubiquitin-like_domsf"/>
</dbReference>
<dbReference type="Gene3D" id="3.10.20.90">
    <property type="entry name" value="Phosphatidylinositol 3-kinase Catalytic Subunit, Chain A, domain 1"/>
    <property type="match status" value="1"/>
</dbReference>
<proteinExistence type="predicted"/>